<dbReference type="Proteomes" id="UP001150907">
    <property type="component" value="Unassembled WGS sequence"/>
</dbReference>
<feature type="signal peptide" evidence="2">
    <location>
        <begin position="1"/>
        <end position="18"/>
    </location>
</feature>
<evidence type="ECO:0008006" key="5">
    <source>
        <dbReference type="Google" id="ProtNLM"/>
    </source>
</evidence>
<evidence type="ECO:0000256" key="1">
    <source>
        <dbReference type="SAM" id="MobiDB-lite"/>
    </source>
</evidence>
<feature type="chain" id="PRO_5040824067" description="Chitin-binding type-4 domain-containing protein" evidence="2">
    <location>
        <begin position="19"/>
        <end position="343"/>
    </location>
</feature>
<comment type="caution">
    <text evidence="3">The sequence shown here is derived from an EMBL/GenBank/DDBJ whole genome shotgun (WGS) entry which is preliminary data.</text>
</comment>
<dbReference type="EMBL" id="JANBQF010000040">
    <property type="protein sequence ID" value="KAJ2007002.1"/>
    <property type="molecule type" value="Genomic_DNA"/>
</dbReference>
<gene>
    <name evidence="3" type="ORF">H4R26_001057</name>
</gene>
<organism evidence="3 4">
    <name type="scientific">Coemansia thaxteri</name>
    <dbReference type="NCBI Taxonomy" id="2663907"/>
    <lineage>
        <taxon>Eukaryota</taxon>
        <taxon>Fungi</taxon>
        <taxon>Fungi incertae sedis</taxon>
        <taxon>Zoopagomycota</taxon>
        <taxon>Kickxellomycotina</taxon>
        <taxon>Kickxellomycetes</taxon>
        <taxon>Kickxellales</taxon>
        <taxon>Kickxellaceae</taxon>
        <taxon>Coemansia</taxon>
    </lineage>
</organism>
<proteinExistence type="predicted"/>
<sequence length="343" mass="35592">MLFKITTIAVALVASVSAHMAMIEPCTRYTPNNPKCPALPAGQTFDYNMKTPIGYNAPLITHAVPYATPVETWTAGQPVTVSFQADGAAHGGGHCEFSLSYDGGKTFVVIHQELQYCFFTGPSTGNTPQVLSYTFNLPANVPSSNTALFAWSWVNAIGNREFYMNVADVAITGSSATSYTGKQQTIANHVGYPTIAEFSGDYTTGLQYYTNAPTITVTGNGGSSNGTNPVPHVPQSVTPLPPAVISSTAVQASVPVPTYVPPPVNTPVVPVYSPVSSAPASAQPTAAPQPPPSGSCTHGTMACNANDAGFKVCVWGVWSSTLSCAAGTTCKTTAPGSIACGWP</sequence>
<accession>A0A9W8EHA6</accession>
<evidence type="ECO:0000256" key="2">
    <source>
        <dbReference type="SAM" id="SignalP"/>
    </source>
</evidence>
<name>A0A9W8EHA6_9FUNG</name>
<dbReference type="Gene3D" id="2.70.50.70">
    <property type="match status" value="1"/>
</dbReference>
<keyword evidence="2" id="KW-0732">Signal</keyword>
<keyword evidence="4" id="KW-1185">Reference proteome</keyword>
<evidence type="ECO:0000313" key="3">
    <source>
        <dbReference type="EMBL" id="KAJ2007002.1"/>
    </source>
</evidence>
<evidence type="ECO:0000313" key="4">
    <source>
        <dbReference type="Proteomes" id="UP001150907"/>
    </source>
</evidence>
<protein>
    <recommendedName>
        <fullName evidence="5">Chitin-binding type-4 domain-containing protein</fullName>
    </recommendedName>
</protein>
<feature type="compositionally biased region" description="Low complexity" evidence="1">
    <location>
        <begin position="275"/>
        <end position="286"/>
    </location>
</feature>
<dbReference type="PANTHER" id="PTHR36182:SF1">
    <property type="entry name" value="PROTEIN, PUTATIVE (AFU_ORTHOLOGUE AFUA_6G10930)-RELATED"/>
    <property type="match status" value="1"/>
</dbReference>
<feature type="region of interest" description="Disordered" evidence="1">
    <location>
        <begin position="275"/>
        <end position="296"/>
    </location>
</feature>
<dbReference type="PANTHER" id="PTHR36182">
    <property type="entry name" value="PROTEIN, PUTATIVE (AFU_ORTHOLOGUE AFUA_6G10930)-RELATED"/>
    <property type="match status" value="1"/>
</dbReference>
<reference evidence="3" key="1">
    <citation type="submission" date="2022-07" db="EMBL/GenBank/DDBJ databases">
        <title>Phylogenomic reconstructions and comparative analyses of Kickxellomycotina fungi.</title>
        <authorList>
            <person name="Reynolds N.K."/>
            <person name="Stajich J.E."/>
            <person name="Barry K."/>
            <person name="Grigoriev I.V."/>
            <person name="Crous P."/>
            <person name="Smith M.E."/>
        </authorList>
    </citation>
    <scope>NUCLEOTIDE SEQUENCE</scope>
    <source>
        <strain evidence="3">IMI 214461</strain>
    </source>
</reference>
<dbReference type="AlphaFoldDB" id="A0A9W8EHA6"/>
<dbReference type="OrthoDB" id="2342176at2759"/>